<keyword evidence="1" id="KW-0472">Membrane</keyword>
<evidence type="ECO:0000313" key="3">
    <source>
        <dbReference type="Proteomes" id="UP000215005"/>
    </source>
</evidence>
<accession>A0A223S878</accession>
<feature type="transmembrane region" description="Helical" evidence="1">
    <location>
        <begin position="12"/>
        <end position="43"/>
    </location>
</feature>
<protein>
    <recommendedName>
        <fullName evidence="4">DUF4190 domain-containing protein</fullName>
    </recommendedName>
</protein>
<gene>
    <name evidence="2" type="ORF">CDO52_17330</name>
</gene>
<evidence type="ECO:0000313" key="2">
    <source>
        <dbReference type="EMBL" id="ASU84324.1"/>
    </source>
</evidence>
<dbReference type="Proteomes" id="UP000215005">
    <property type="component" value="Chromosome"/>
</dbReference>
<dbReference type="AlphaFoldDB" id="A0A223S878"/>
<keyword evidence="1" id="KW-1133">Transmembrane helix</keyword>
<evidence type="ECO:0008006" key="4">
    <source>
        <dbReference type="Google" id="ProtNLM"/>
    </source>
</evidence>
<dbReference type="EMBL" id="CP022753">
    <property type="protein sequence ID" value="ASU84324.1"/>
    <property type="molecule type" value="Genomic_DNA"/>
</dbReference>
<dbReference type="OrthoDB" id="3432221at2"/>
<feature type="transmembrane region" description="Helical" evidence="1">
    <location>
        <begin position="55"/>
        <end position="84"/>
    </location>
</feature>
<evidence type="ECO:0000256" key="1">
    <source>
        <dbReference type="SAM" id="Phobius"/>
    </source>
</evidence>
<proteinExistence type="predicted"/>
<dbReference type="KEGG" id="ngv:CDO52_17330"/>
<name>A0A223S878_9ACTN</name>
<reference evidence="2 3" key="1">
    <citation type="submission" date="2017-08" db="EMBL/GenBank/DDBJ databases">
        <title>The complete genome sequence of Nocardiopsis gilva YIM 90087.</title>
        <authorList>
            <person name="Yin M."/>
            <person name="Tang S."/>
        </authorList>
    </citation>
    <scope>NUCLEOTIDE SEQUENCE [LARGE SCALE GENOMIC DNA]</scope>
    <source>
        <strain evidence="2 3">YIM 90087</strain>
    </source>
</reference>
<keyword evidence="1" id="KW-0812">Transmembrane</keyword>
<organism evidence="2 3">
    <name type="scientific">Nocardiopsis gilva YIM 90087</name>
    <dbReference type="NCBI Taxonomy" id="1235441"/>
    <lineage>
        <taxon>Bacteria</taxon>
        <taxon>Bacillati</taxon>
        <taxon>Actinomycetota</taxon>
        <taxon>Actinomycetes</taxon>
        <taxon>Streptosporangiales</taxon>
        <taxon>Nocardiopsidaceae</taxon>
        <taxon>Nocardiopsis</taxon>
    </lineage>
</organism>
<keyword evidence="3" id="KW-1185">Reference proteome</keyword>
<sequence>MGEPPASTGSAVGALIANVVGILLCWPFGLIGTVVSIIGLATANSNPRASRGCTLAGWILFGVGVLALIAVILYYVFVVGVLAASTSYE</sequence>